<evidence type="ECO:0000256" key="5">
    <source>
        <dbReference type="ARBA" id="ARBA00022833"/>
    </source>
</evidence>
<feature type="compositionally biased region" description="Polar residues" evidence="12">
    <location>
        <begin position="123"/>
        <end position="137"/>
    </location>
</feature>
<dbReference type="InterPro" id="IPR019787">
    <property type="entry name" value="Znf_PHD-finger"/>
</dbReference>
<dbReference type="HOGENOM" id="CLU_031900_2_1_1"/>
<evidence type="ECO:0000313" key="15">
    <source>
        <dbReference type="JaponicusDB" id="SJAG_03230"/>
    </source>
</evidence>
<dbReference type="SMART" id="SM01408">
    <property type="entry name" value="ING"/>
    <property type="match status" value="1"/>
</dbReference>
<dbReference type="GO" id="GO:0033698">
    <property type="term" value="C:Rpd3L complex"/>
    <property type="evidence" value="ECO:0000318"/>
    <property type="project" value="GO_Central"/>
</dbReference>
<comment type="function">
    <text evidence="11">Component of an histone acetyltransferase complex.</text>
</comment>
<gene>
    <name evidence="15" type="primary">png2</name>
    <name evidence="14" type="ORF">SJAG_03230</name>
</gene>
<comment type="domain">
    <text evidence="11">The PHD-type zinc finger mediates the binding to H3K4me3.</text>
</comment>
<feature type="domain" description="PHD-type" evidence="13">
    <location>
        <begin position="251"/>
        <end position="300"/>
    </location>
</feature>
<feature type="compositionally biased region" description="Basic and acidic residues" evidence="12">
    <location>
        <begin position="138"/>
        <end position="150"/>
    </location>
</feature>
<comment type="similarity">
    <text evidence="2 11">Belongs to the ING family.</text>
</comment>
<feature type="site" description="Histone H3K4me3 binding" evidence="8">
    <location>
        <position position="268"/>
    </location>
</feature>
<evidence type="ECO:0000256" key="6">
    <source>
        <dbReference type="ARBA" id="ARBA00022853"/>
    </source>
</evidence>
<feature type="site" description="Histone H3K4me3 binding" evidence="8">
    <location>
        <position position="276"/>
    </location>
</feature>
<feature type="binding site" evidence="9">
    <location>
        <position position="256"/>
    </location>
    <ligand>
        <name>Zn(2+)</name>
        <dbReference type="ChEBI" id="CHEBI:29105"/>
        <label>1</label>
    </ligand>
</feature>
<feature type="region of interest" description="Disordered" evidence="12">
    <location>
        <begin position="121"/>
        <end position="244"/>
    </location>
</feature>
<evidence type="ECO:0000256" key="8">
    <source>
        <dbReference type="PIRSR" id="PIRSR628651-50"/>
    </source>
</evidence>
<keyword evidence="7 11" id="KW-0539">Nucleus</keyword>
<feature type="binding site" evidence="9">
    <location>
        <position position="294"/>
    </location>
    <ligand>
        <name>Zn(2+)</name>
        <dbReference type="ChEBI" id="CHEBI:29105"/>
        <label>2</label>
    </ligand>
</feature>
<feature type="site" description="Histone H3K4me3 binding" evidence="8">
    <location>
        <position position="253"/>
    </location>
</feature>
<dbReference type="GO" id="GO:0006325">
    <property type="term" value="P:chromatin organization"/>
    <property type="evidence" value="ECO:0007669"/>
    <property type="project" value="UniProtKB-KW"/>
</dbReference>
<evidence type="ECO:0000256" key="1">
    <source>
        <dbReference type="ARBA" id="ARBA00004123"/>
    </source>
</evidence>
<dbReference type="Gene3D" id="3.30.40.10">
    <property type="entry name" value="Zinc/RING finger domain, C3HC4 (zinc finger)"/>
    <property type="match status" value="1"/>
</dbReference>
<evidence type="ECO:0000256" key="9">
    <source>
        <dbReference type="PIRSR" id="PIRSR628651-51"/>
    </source>
</evidence>
<feature type="site" description="Histone H3K4me3 binding" evidence="8">
    <location>
        <position position="264"/>
    </location>
</feature>
<keyword evidence="5 9" id="KW-0862">Zinc</keyword>
<name>B6K3P0_SCHJY</name>
<feature type="binding site" evidence="9">
    <location>
        <position position="267"/>
    </location>
    <ligand>
        <name>Zn(2+)</name>
        <dbReference type="ChEBI" id="CHEBI:29105"/>
        <label>2</label>
    </ligand>
</feature>
<keyword evidence="16" id="KW-1185">Reference proteome</keyword>
<dbReference type="EMBL" id="KE651167">
    <property type="protein sequence ID" value="EEB08097.1"/>
    <property type="molecule type" value="Genomic_DNA"/>
</dbReference>
<dbReference type="PROSITE" id="PS50016">
    <property type="entry name" value="ZF_PHD_2"/>
    <property type="match status" value="1"/>
</dbReference>
<dbReference type="PANTHER" id="PTHR10333">
    <property type="entry name" value="INHIBITOR OF GROWTH PROTEIN"/>
    <property type="match status" value="1"/>
</dbReference>
<dbReference type="InterPro" id="IPR028651">
    <property type="entry name" value="ING_fam"/>
</dbReference>
<feature type="binding site" evidence="9">
    <location>
        <position position="254"/>
    </location>
    <ligand>
        <name>Zn(2+)</name>
        <dbReference type="ChEBI" id="CHEBI:29105"/>
        <label>1</label>
    </ligand>
</feature>
<reference evidence="14 16" key="1">
    <citation type="journal article" date="2011" name="Science">
        <title>Comparative functional genomics of the fission yeasts.</title>
        <authorList>
            <person name="Rhind N."/>
            <person name="Chen Z."/>
            <person name="Yassour M."/>
            <person name="Thompson D.A."/>
            <person name="Haas B.J."/>
            <person name="Habib N."/>
            <person name="Wapinski I."/>
            <person name="Roy S."/>
            <person name="Lin M.F."/>
            <person name="Heiman D.I."/>
            <person name="Young S.K."/>
            <person name="Furuya K."/>
            <person name="Guo Y."/>
            <person name="Pidoux A."/>
            <person name="Chen H.M."/>
            <person name="Robbertse B."/>
            <person name="Goldberg J.M."/>
            <person name="Aoki K."/>
            <person name="Bayne E.H."/>
            <person name="Berlin A.M."/>
            <person name="Desjardins C.A."/>
            <person name="Dobbs E."/>
            <person name="Dukaj L."/>
            <person name="Fan L."/>
            <person name="FitzGerald M.G."/>
            <person name="French C."/>
            <person name="Gujja S."/>
            <person name="Hansen K."/>
            <person name="Keifenheim D."/>
            <person name="Levin J.Z."/>
            <person name="Mosher R.A."/>
            <person name="Mueller C.A."/>
            <person name="Pfiffner J."/>
            <person name="Priest M."/>
            <person name="Russ C."/>
            <person name="Smialowska A."/>
            <person name="Swoboda P."/>
            <person name="Sykes S.M."/>
            <person name="Vaughn M."/>
            <person name="Vengrova S."/>
            <person name="Yoder R."/>
            <person name="Zeng Q."/>
            <person name="Allshire R."/>
            <person name="Baulcombe D."/>
            <person name="Birren B.W."/>
            <person name="Brown W."/>
            <person name="Ekwall K."/>
            <person name="Kellis M."/>
            <person name="Leatherwood J."/>
            <person name="Levin H."/>
            <person name="Margalit H."/>
            <person name="Martienssen R."/>
            <person name="Nieduszynski C.A."/>
            <person name="Spatafora J.W."/>
            <person name="Friedman N."/>
            <person name="Dalgaard J.Z."/>
            <person name="Baumann P."/>
            <person name="Niki H."/>
            <person name="Regev A."/>
            <person name="Nusbaum C."/>
        </authorList>
    </citation>
    <scope>NUCLEOTIDE SEQUENCE [LARGE SCALE GENOMIC DNA]</scope>
    <source>
        <strain evidence="16">yFS275 / FY16936</strain>
    </source>
</reference>
<evidence type="ECO:0000259" key="13">
    <source>
        <dbReference type="PROSITE" id="PS50016"/>
    </source>
</evidence>
<dbReference type="SMART" id="SM00249">
    <property type="entry name" value="PHD"/>
    <property type="match status" value="1"/>
</dbReference>
<dbReference type="GO" id="GO:0008270">
    <property type="term" value="F:zinc ion binding"/>
    <property type="evidence" value="ECO:0007669"/>
    <property type="project" value="UniProtKB-KW"/>
</dbReference>
<keyword evidence="3 9" id="KW-0479">Metal-binding</keyword>
<dbReference type="InterPro" id="IPR011011">
    <property type="entry name" value="Znf_FYVE_PHD"/>
</dbReference>
<evidence type="ECO:0000256" key="11">
    <source>
        <dbReference type="RuleBase" id="RU361213"/>
    </source>
</evidence>
<keyword evidence="4 10" id="KW-0863">Zinc-finger</keyword>
<dbReference type="InterPro" id="IPR013083">
    <property type="entry name" value="Znf_RING/FYVE/PHD"/>
</dbReference>
<dbReference type="Proteomes" id="UP000001744">
    <property type="component" value="Unassembled WGS sequence"/>
</dbReference>
<comment type="subcellular location">
    <subcellularLocation>
        <location evidence="1 11">Nucleus</location>
    </subcellularLocation>
</comment>
<dbReference type="InterPro" id="IPR001965">
    <property type="entry name" value="Znf_PHD"/>
</dbReference>
<protein>
    <recommendedName>
        <fullName evidence="11">Chromatin modification-related protein</fullName>
    </recommendedName>
</protein>
<feature type="binding site" evidence="9">
    <location>
        <position position="278"/>
    </location>
    <ligand>
        <name>Zn(2+)</name>
        <dbReference type="ChEBI" id="CHEBI:29105"/>
        <label>1</label>
    </ligand>
</feature>
<dbReference type="InterPro" id="IPR024610">
    <property type="entry name" value="ING_N_histone-binding"/>
</dbReference>
<feature type="compositionally biased region" description="Polar residues" evidence="12">
    <location>
        <begin position="151"/>
        <end position="185"/>
    </location>
</feature>
<evidence type="ECO:0000256" key="2">
    <source>
        <dbReference type="ARBA" id="ARBA00010210"/>
    </source>
</evidence>
<dbReference type="AlphaFoldDB" id="B6K3P0"/>
<evidence type="ECO:0000256" key="7">
    <source>
        <dbReference type="ARBA" id="ARBA00023242"/>
    </source>
</evidence>
<accession>B6K3P0</accession>
<dbReference type="eggNOG" id="KOG1973">
    <property type="taxonomic scope" value="Eukaryota"/>
</dbReference>
<dbReference type="Pfam" id="PF12998">
    <property type="entry name" value="ING"/>
    <property type="match status" value="1"/>
</dbReference>
<evidence type="ECO:0000256" key="10">
    <source>
        <dbReference type="PROSITE-ProRule" id="PRU00146"/>
    </source>
</evidence>
<dbReference type="RefSeq" id="XP_002174390.1">
    <property type="nucleotide sequence ID" value="XM_002174354.1"/>
</dbReference>
<feature type="binding site" evidence="9">
    <location>
        <position position="281"/>
    </location>
    <ligand>
        <name>Zn(2+)</name>
        <dbReference type="ChEBI" id="CHEBI:29105"/>
        <label>1</label>
    </ligand>
</feature>
<keyword evidence="6 11" id="KW-0156">Chromatin regulator</keyword>
<dbReference type="GeneID" id="7049138"/>
<evidence type="ECO:0000313" key="16">
    <source>
        <dbReference type="Proteomes" id="UP000001744"/>
    </source>
</evidence>
<feature type="binding site" evidence="9">
    <location>
        <position position="297"/>
    </location>
    <ligand>
        <name>Zn(2+)</name>
        <dbReference type="ChEBI" id="CHEBI:29105"/>
        <label>2</label>
    </ligand>
</feature>
<dbReference type="JaponicusDB" id="SJAG_03230">
    <property type="gene designation" value="png2"/>
</dbReference>
<proteinExistence type="inferred from homology"/>
<dbReference type="GO" id="GO:0005634">
    <property type="term" value="C:nucleus"/>
    <property type="evidence" value="ECO:0000318"/>
    <property type="project" value="GO_Central"/>
</dbReference>
<evidence type="ECO:0000256" key="12">
    <source>
        <dbReference type="SAM" id="MobiDB-lite"/>
    </source>
</evidence>
<dbReference type="InterPro" id="IPR019786">
    <property type="entry name" value="Zinc_finger_PHD-type_CS"/>
</dbReference>
<dbReference type="SUPFAM" id="SSF57903">
    <property type="entry name" value="FYVE/PHD zinc finger"/>
    <property type="match status" value="1"/>
</dbReference>
<organism evidence="14 16">
    <name type="scientific">Schizosaccharomyces japonicus (strain yFS275 / FY16936)</name>
    <name type="common">Fission yeast</name>
    <dbReference type="NCBI Taxonomy" id="402676"/>
    <lineage>
        <taxon>Eukaryota</taxon>
        <taxon>Fungi</taxon>
        <taxon>Dikarya</taxon>
        <taxon>Ascomycota</taxon>
        <taxon>Taphrinomycotina</taxon>
        <taxon>Schizosaccharomycetes</taxon>
        <taxon>Schizosaccharomycetales</taxon>
        <taxon>Schizosaccharomycetaceae</taxon>
        <taxon>Schizosaccharomyces</taxon>
    </lineage>
</organism>
<dbReference type="PROSITE" id="PS01359">
    <property type="entry name" value="ZF_PHD_1"/>
    <property type="match status" value="1"/>
</dbReference>
<evidence type="ECO:0000256" key="3">
    <source>
        <dbReference type="ARBA" id="ARBA00022723"/>
    </source>
</evidence>
<evidence type="ECO:0000313" key="14">
    <source>
        <dbReference type="EMBL" id="EEB08097.1"/>
    </source>
</evidence>
<evidence type="ECO:0000256" key="4">
    <source>
        <dbReference type="ARBA" id="ARBA00022771"/>
    </source>
</evidence>
<dbReference type="CDD" id="cd15505">
    <property type="entry name" value="PHD_ING"/>
    <property type="match status" value="1"/>
</dbReference>
<comment type="subunit">
    <text evidence="11">Component of an histone acetyltransferase complex. Interacts with H3K4me3 and to a lesser extent with H3K4me2.</text>
</comment>
<feature type="binding site" evidence="9">
    <location>
        <position position="272"/>
    </location>
    <ligand>
        <name>Zn(2+)</name>
        <dbReference type="ChEBI" id="CHEBI:29105"/>
        <label>2</label>
    </ligand>
</feature>
<dbReference type="GO" id="GO:0006355">
    <property type="term" value="P:regulation of DNA-templated transcription"/>
    <property type="evidence" value="ECO:0000318"/>
    <property type="project" value="GO_Central"/>
</dbReference>
<dbReference type="PANTHER" id="PTHR10333:SF42">
    <property type="entry name" value="INHIBITOR OF GROWTH PROTEIN 5"/>
    <property type="match status" value="1"/>
</dbReference>
<sequence>MVVNQAEAFTALNVFSKTIVSIPDIVGSYFTSLKEVESEARDTEQEATDFIKELLENESQKKEGTNNWTDDLKDKLQRALPKLTTKVELVSDTLEQLSSCIERMDADFDYVELEFPPHLRFGSTAQPNGSSVSTNARQEGKREGKRENKRGQQSSSDNISTGGGTNQDSSTHNGPSGSTLPVNTPSKRRRGVAASVSRSATPPVSRAGSAAPSERKRGRRGEPKSFKSSTASTGVKPMQEVIDEHNTKDEPLYCYCEQVSYGEMIGCDGENCKREWFHLPCVGLVEPPKGIWYCRDCEKKRSG</sequence>
<dbReference type="VEuPathDB" id="FungiDB:SJAG_03230"/>
<dbReference type="STRING" id="402676.B6K3P0"/>
<dbReference type="CDD" id="cd17016">
    <property type="entry name" value="ING_Pho23p_like"/>
    <property type="match status" value="1"/>
</dbReference>
<dbReference type="OrthoDB" id="5411773at2759"/>